<evidence type="ECO:0000313" key="3">
    <source>
        <dbReference type="Proteomes" id="UP000077701"/>
    </source>
</evidence>
<dbReference type="GO" id="GO:0032259">
    <property type="term" value="P:methylation"/>
    <property type="evidence" value="ECO:0007669"/>
    <property type="project" value="UniProtKB-KW"/>
</dbReference>
<dbReference type="AlphaFoldDB" id="A0A171DIK1"/>
<gene>
    <name evidence="2" type="ORF">PS9374_04392</name>
</gene>
<dbReference type="GO" id="GO:0008168">
    <property type="term" value="F:methyltransferase activity"/>
    <property type="evidence" value="ECO:0007669"/>
    <property type="project" value="UniProtKB-KW"/>
</dbReference>
<reference evidence="3" key="2">
    <citation type="submission" date="2016-04" db="EMBL/GenBank/DDBJ databases">
        <title>Planomonospora sphaerica JCM9374 whole genome shotgun sequence.</title>
        <authorList>
            <person name="Suzuki T."/>
            <person name="Dohra H."/>
            <person name="Kodani S."/>
        </authorList>
    </citation>
    <scope>NUCLEOTIDE SEQUENCE [LARGE SCALE GENOMIC DNA]</scope>
    <source>
        <strain evidence="3">JCM 9374</strain>
    </source>
</reference>
<accession>A0A171DIK1</accession>
<dbReference type="RefSeq" id="WP_068899464.1">
    <property type="nucleotide sequence ID" value="NZ_BDCX01000010.1"/>
</dbReference>
<protein>
    <submittedName>
        <fullName evidence="2">Methyltransferase</fullName>
    </submittedName>
</protein>
<dbReference type="CDD" id="cd02440">
    <property type="entry name" value="AdoMet_MTases"/>
    <property type="match status" value="1"/>
</dbReference>
<dbReference type="SUPFAM" id="SSF53335">
    <property type="entry name" value="S-adenosyl-L-methionine-dependent methyltransferases"/>
    <property type="match status" value="1"/>
</dbReference>
<reference evidence="2 3" key="1">
    <citation type="journal article" date="2016" name="Genome Announc.">
        <title>Draft Genome Sequence of Planomonospora sphaerica JCM9374, a Rare Actinomycete.</title>
        <authorList>
            <person name="Dohra H."/>
            <person name="Suzuki T."/>
            <person name="Inoue Y."/>
            <person name="Kodani S."/>
        </authorList>
    </citation>
    <scope>NUCLEOTIDE SEQUENCE [LARGE SCALE GENOMIC DNA]</scope>
    <source>
        <strain evidence="2 3">JCM 9374</strain>
    </source>
</reference>
<name>A0A171DIK1_9ACTN</name>
<evidence type="ECO:0000313" key="2">
    <source>
        <dbReference type="EMBL" id="GAT68727.1"/>
    </source>
</evidence>
<proteinExistence type="predicted"/>
<feature type="domain" description="Methyltransferase" evidence="1">
    <location>
        <begin position="57"/>
        <end position="109"/>
    </location>
</feature>
<keyword evidence="2" id="KW-0808">Transferase</keyword>
<dbReference type="Gene3D" id="3.40.50.150">
    <property type="entry name" value="Vaccinia Virus protein VP39"/>
    <property type="match status" value="1"/>
</dbReference>
<keyword evidence="3" id="KW-1185">Reference proteome</keyword>
<dbReference type="STRING" id="161355.PS9374_04392"/>
<evidence type="ECO:0000259" key="1">
    <source>
        <dbReference type="Pfam" id="PF13649"/>
    </source>
</evidence>
<dbReference type="EMBL" id="BDCX01000010">
    <property type="protein sequence ID" value="GAT68727.1"/>
    <property type="molecule type" value="Genomic_DNA"/>
</dbReference>
<organism evidence="2 3">
    <name type="scientific">Planomonospora sphaerica</name>
    <dbReference type="NCBI Taxonomy" id="161355"/>
    <lineage>
        <taxon>Bacteria</taxon>
        <taxon>Bacillati</taxon>
        <taxon>Actinomycetota</taxon>
        <taxon>Actinomycetes</taxon>
        <taxon>Streptosporangiales</taxon>
        <taxon>Streptosporangiaceae</taxon>
        <taxon>Planomonospora</taxon>
    </lineage>
</organism>
<sequence length="138" mass="15042">MTPDPVSAPPLEAELARAWLRRWDARQERYVADREGRFTVIGDVLVHALAGCARPFVLDLGCGPGSLSVRVAGRLPSAQVVGVDSDPLLLALARGACPRAVRFVEADLRLPGWSALLVRGYRRAARMLRRTCVSSPVR</sequence>
<dbReference type="InterPro" id="IPR041698">
    <property type="entry name" value="Methyltransf_25"/>
</dbReference>
<keyword evidence="2" id="KW-0489">Methyltransferase</keyword>
<comment type="caution">
    <text evidence="2">The sequence shown here is derived from an EMBL/GenBank/DDBJ whole genome shotgun (WGS) entry which is preliminary data.</text>
</comment>
<dbReference type="InterPro" id="IPR029063">
    <property type="entry name" value="SAM-dependent_MTases_sf"/>
</dbReference>
<dbReference type="Proteomes" id="UP000077701">
    <property type="component" value="Unassembled WGS sequence"/>
</dbReference>
<dbReference type="Pfam" id="PF13649">
    <property type="entry name" value="Methyltransf_25"/>
    <property type="match status" value="1"/>
</dbReference>